<dbReference type="EMBL" id="LFJN01000005">
    <property type="protein sequence ID" value="KPI43148.1"/>
    <property type="molecule type" value="Genomic_DNA"/>
</dbReference>
<organism evidence="5 6">
    <name type="scientific">Cyphellophora attinorum</name>
    <dbReference type="NCBI Taxonomy" id="1664694"/>
    <lineage>
        <taxon>Eukaryota</taxon>
        <taxon>Fungi</taxon>
        <taxon>Dikarya</taxon>
        <taxon>Ascomycota</taxon>
        <taxon>Pezizomycotina</taxon>
        <taxon>Eurotiomycetes</taxon>
        <taxon>Chaetothyriomycetidae</taxon>
        <taxon>Chaetothyriales</taxon>
        <taxon>Cyphellophoraceae</taxon>
        <taxon>Cyphellophora</taxon>
    </lineage>
</organism>
<dbReference type="PANTHER" id="PTHR18919">
    <property type="entry name" value="ACETYL-COA C-ACYLTRANSFERASE"/>
    <property type="match status" value="1"/>
</dbReference>
<dbReference type="AlphaFoldDB" id="A0A0N0NPU9"/>
<evidence type="ECO:0000313" key="6">
    <source>
        <dbReference type="Proteomes" id="UP000038010"/>
    </source>
</evidence>
<accession>A0A0N0NPU9</accession>
<dbReference type="SUPFAM" id="SSF53901">
    <property type="entry name" value="Thiolase-like"/>
    <property type="match status" value="1"/>
</dbReference>
<name>A0A0N0NPU9_9EURO</name>
<dbReference type="GeneID" id="28739346"/>
<dbReference type="Proteomes" id="UP000038010">
    <property type="component" value="Unassembled WGS sequence"/>
</dbReference>
<dbReference type="GO" id="GO:0016746">
    <property type="term" value="F:acyltransferase activity"/>
    <property type="evidence" value="ECO:0007669"/>
    <property type="project" value="UniProtKB-KW"/>
</dbReference>
<protein>
    <recommendedName>
        <fullName evidence="4">Thiolase-like protein type 1 additional C-terminal domain-containing protein</fullName>
    </recommendedName>
</protein>
<keyword evidence="2" id="KW-0808">Transferase</keyword>
<comment type="caution">
    <text evidence="5">The sequence shown here is derived from an EMBL/GenBank/DDBJ whole genome shotgun (WGS) entry which is preliminary data.</text>
</comment>
<sequence>MPGPVPVIIGVADVKNGSTKVEDAREPLDLMLEAIKNAIADTGSSQTEALREAIDSIDVVNSWTWPYPDLPGLLSKKLGISAKHQHLSPHGGNQPGLLFDDAAKRISTGQTKVALLTGGEALASLTACAAAKQIPPPGWTKPSETVDSVFSPTTRQLKNSTSMSEGVIKGMRSGVTGQPADLGALHDIGAPIHVYPLFENGFRAHRKQSIKDNNRESAKLYGRFANVAQKNPVAWNHGKHISEDFIGTVSKKNRMICFPYPLLMNAFNTINLAGAVILTSTDVAQQLGVPENKWIYPLGGAGTSDSGDFWLRPNFHSSPSISRSLDAALEVSQLKKEDIDLYDFYSCFPIVPKFAASHLGIDLEKSEKSLTLLGGLTSFGGAGNNYSMHAFTEMTRQLRAGKGKTGLILANGGNATYQHVVCLSSRPRADGSAFPCIQPLPDFLTDLPVPTIEEIAEGEAIIETYTVEFARDGKPERGYIVGRLKKNDRRFVANHADEITLQQLCSTTEEPIGRSGHVKPDTQRKGRNLFSFAKESRL</sequence>
<dbReference type="Pfam" id="PF18313">
    <property type="entry name" value="TLP1_add_C"/>
    <property type="match status" value="1"/>
</dbReference>
<dbReference type="VEuPathDB" id="FungiDB:AB675_7121"/>
<evidence type="ECO:0000259" key="4">
    <source>
        <dbReference type="Pfam" id="PF18313"/>
    </source>
</evidence>
<dbReference type="RefSeq" id="XP_018003111.1">
    <property type="nucleotide sequence ID" value="XM_018147466.1"/>
</dbReference>
<comment type="similarity">
    <text evidence="1">Belongs to the thiolase-like superfamily. Thiolase family.</text>
</comment>
<proteinExistence type="inferred from homology"/>
<dbReference type="STRING" id="1664694.A0A0N0NPU9"/>
<dbReference type="PANTHER" id="PTHR18919:SF139">
    <property type="entry name" value="THIOLASE-LIKE PROTEIN TYPE 1 ADDITIONAL C-TERMINAL DOMAIN-CONTAINING PROTEIN"/>
    <property type="match status" value="1"/>
</dbReference>
<dbReference type="InterPro" id="IPR016039">
    <property type="entry name" value="Thiolase-like"/>
</dbReference>
<keyword evidence="6" id="KW-1185">Reference proteome</keyword>
<evidence type="ECO:0000256" key="2">
    <source>
        <dbReference type="ARBA" id="ARBA00022679"/>
    </source>
</evidence>
<dbReference type="Gene3D" id="2.40.50.840">
    <property type="match status" value="1"/>
</dbReference>
<dbReference type="OrthoDB" id="435240at2759"/>
<keyword evidence="3" id="KW-0012">Acyltransferase</keyword>
<evidence type="ECO:0000313" key="5">
    <source>
        <dbReference type="EMBL" id="KPI43148.1"/>
    </source>
</evidence>
<feature type="domain" description="Thiolase-like protein type 1 additional C-terminal" evidence="4">
    <location>
        <begin position="439"/>
        <end position="522"/>
    </location>
</feature>
<evidence type="ECO:0000256" key="1">
    <source>
        <dbReference type="ARBA" id="ARBA00010982"/>
    </source>
</evidence>
<dbReference type="Gene3D" id="3.40.47.10">
    <property type="match status" value="1"/>
</dbReference>
<reference evidence="5 6" key="1">
    <citation type="submission" date="2015-06" db="EMBL/GenBank/DDBJ databases">
        <title>Draft genome of the ant-associated black yeast Phialophora attae CBS 131958.</title>
        <authorList>
            <person name="Moreno L.F."/>
            <person name="Stielow B.J."/>
            <person name="de Hoog S."/>
            <person name="Vicente V.A."/>
            <person name="Weiss V.A."/>
            <person name="de Vries M."/>
            <person name="Cruz L.M."/>
            <person name="Souza E.M."/>
        </authorList>
    </citation>
    <scope>NUCLEOTIDE SEQUENCE [LARGE SCALE GENOMIC DNA]</scope>
    <source>
        <strain evidence="5 6">CBS 131958</strain>
    </source>
</reference>
<evidence type="ECO:0000256" key="3">
    <source>
        <dbReference type="ARBA" id="ARBA00023315"/>
    </source>
</evidence>
<gene>
    <name evidence="5" type="ORF">AB675_7121</name>
</gene>
<dbReference type="InterPro" id="IPR040771">
    <property type="entry name" value="TLP1_add_C"/>
</dbReference>